<dbReference type="InterPro" id="IPR010627">
    <property type="entry name" value="Prepilin_pept_A24_N"/>
</dbReference>
<evidence type="ECO:0000256" key="10">
    <source>
        <dbReference type="SAM" id="Phobius"/>
    </source>
</evidence>
<keyword evidence="6 10" id="KW-1133">Transmembrane helix</keyword>
<dbReference type="RefSeq" id="WP_133842292.1">
    <property type="nucleotide sequence ID" value="NZ_AP024329.1"/>
</dbReference>
<keyword evidence="14" id="KW-1185">Reference proteome</keyword>
<accession>A0ABN6DNY0</accession>
<dbReference type="Proteomes" id="UP000677515">
    <property type="component" value="Chromosome"/>
</dbReference>
<proteinExistence type="inferred from homology"/>
<reference evidence="13 14" key="1">
    <citation type="submission" date="2021-01" db="EMBL/GenBank/DDBJ databases">
        <title>Complete genome sequence of Erwinia rhapontici MAFF 311153.</title>
        <authorList>
            <person name="Morohoshi T."/>
            <person name="Someya N."/>
        </authorList>
    </citation>
    <scope>NUCLEOTIDE SEQUENCE [LARGE SCALE GENOMIC DNA]</scope>
    <source>
        <strain evidence="13 14">MAFF 311153</strain>
    </source>
</reference>
<sequence length="263" mass="28995">MLQFATESVWIYWALLVMSGLCAGSLLNVVVFRLPLMIQRNDPHRFNLGFPRSYCPHCQITLTMGDNIPLFSWLWLRGRCRGCQETISWRYPAIESLSLLITLLVACLLPAGLLLLAALLLSWLLLALAIIDSMHFLLPDSLTLALLWVGLLCHLAGVMPSVSLEQGIAGAVLGYGLFWLLAWCYQIVRGEEGLGRGDAKLLAAGGAWLGWQTLPPLLLLASSLGITVFMLARLVVKRSLSARLPFGPALAAAIWILFLWQNT</sequence>
<dbReference type="EMBL" id="AP024329">
    <property type="protein sequence ID" value="BCQ36499.1"/>
    <property type="molecule type" value="Genomic_DNA"/>
</dbReference>
<keyword evidence="4" id="KW-0997">Cell inner membrane</keyword>
<comment type="similarity">
    <text evidence="2 8">Belongs to the peptidase A24 family.</text>
</comment>
<comment type="subcellular location">
    <subcellularLocation>
        <location evidence="1">Cell inner membrane</location>
        <topology evidence="1">Multi-pass membrane protein</topology>
    </subcellularLocation>
    <subcellularLocation>
        <location evidence="9">Cell membrane</location>
        <topology evidence="9">Multi-pass membrane protein</topology>
    </subcellularLocation>
</comment>
<feature type="transmembrane region" description="Helical" evidence="10">
    <location>
        <begin position="97"/>
        <end position="130"/>
    </location>
</feature>
<evidence type="ECO:0000256" key="8">
    <source>
        <dbReference type="RuleBase" id="RU003793"/>
    </source>
</evidence>
<comment type="catalytic activity">
    <reaction evidence="9">
        <text>Typically cleaves a -Gly-|-Phe- bond to release an N-terminal, basic peptide of 5-8 residues from type IV prepilin, and then N-methylates the new N-terminal amino group, the methyl donor being S-adenosyl-L-methionine.</text>
        <dbReference type="EC" id="3.4.23.43"/>
    </reaction>
</comment>
<dbReference type="InterPro" id="IPR000045">
    <property type="entry name" value="Prepilin_IV_endopep_pep"/>
</dbReference>
<dbReference type="InterPro" id="IPR014032">
    <property type="entry name" value="Peptidase_A24A_bac"/>
</dbReference>
<evidence type="ECO:0000256" key="3">
    <source>
        <dbReference type="ARBA" id="ARBA00022475"/>
    </source>
</evidence>
<dbReference type="EC" id="2.1.1.-" evidence="9"/>
<protein>
    <recommendedName>
        <fullName evidence="9">Prepilin leader peptidase/N-methyltransferase</fullName>
        <ecNumber evidence="9">2.1.1.-</ecNumber>
        <ecNumber evidence="9">3.4.23.43</ecNumber>
    </recommendedName>
</protein>
<keyword evidence="9" id="KW-0808">Transferase</keyword>
<feature type="domain" description="Prepilin type IV endopeptidase peptidase" evidence="11">
    <location>
        <begin position="119"/>
        <end position="228"/>
    </location>
</feature>
<feature type="transmembrane region" description="Helical" evidence="10">
    <location>
        <begin position="136"/>
        <end position="156"/>
    </location>
</feature>
<feature type="domain" description="Prepilin peptidase A24 N-terminal" evidence="12">
    <location>
        <begin position="19"/>
        <end position="107"/>
    </location>
</feature>
<gene>
    <name evidence="13" type="primary">yst1O</name>
    <name evidence="13" type="ORF">ERHA53_38420</name>
</gene>
<keyword evidence="9" id="KW-0489">Methyltransferase</keyword>
<evidence type="ECO:0000259" key="11">
    <source>
        <dbReference type="Pfam" id="PF01478"/>
    </source>
</evidence>
<dbReference type="EC" id="3.4.23.43" evidence="9"/>
<feature type="transmembrane region" description="Helical" evidence="10">
    <location>
        <begin position="12"/>
        <end position="36"/>
    </location>
</feature>
<evidence type="ECO:0000256" key="2">
    <source>
        <dbReference type="ARBA" id="ARBA00005801"/>
    </source>
</evidence>
<organism evidence="13 14">
    <name type="scientific">Erwinia rhapontici</name>
    <name type="common">Pectobacterium rhapontici</name>
    <dbReference type="NCBI Taxonomy" id="55212"/>
    <lineage>
        <taxon>Bacteria</taxon>
        <taxon>Pseudomonadati</taxon>
        <taxon>Pseudomonadota</taxon>
        <taxon>Gammaproteobacteria</taxon>
        <taxon>Enterobacterales</taxon>
        <taxon>Erwiniaceae</taxon>
        <taxon>Erwinia</taxon>
    </lineage>
</organism>
<evidence type="ECO:0000256" key="4">
    <source>
        <dbReference type="ARBA" id="ARBA00022519"/>
    </source>
</evidence>
<feature type="transmembrane region" description="Helical" evidence="10">
    <location>
        <begin position="244"/>
        <end position="261"/>
    </location>
</feature>
<feature type="transmembrane region" description="Helical" evidence="10">
    <location>
        <begin position="208"/>
        <end position="232"/>
    </location>
</feature>
<keyword evidence="9" id="KW-0511">Multifunctional enzyme</keyword>
<dbReference type="Pfam" id="PF06750">
    <property type="entry name" value="A24_N_bact"/>
    <property type="match status" value="1"/>
</dbReference>
<evidence type="ECO:0000256" key="6">
    <source>
        <dbReference type="ARBA" id="ARBA00022989"/>
    </source>
</evidence>
<dbReference type="Gene3D" id="1.20.120.1220">
    <property type="match status" value="1"/>
</dbReference>
<dbReference type="PANTHER" id="PTHR30487:SF0">
    <property type="entry name" value="PREPILIN LEADER PEPTIDASE_N-METHYLTRANSFERASE-RELATED"/>
    <property type="match status" value="1"/>
</dbReference>
<evidence type="ECO:0000313" key="14">
    <source>
        <dbReference type="Proteomes" id="UP000677515"/>
    </source>
</evidence>
<keyword evidence="9" id="KW-0645">Protease</keyword>
<comment type="function">
    <text evidence="9">Plays an essential role in type IV pili and type II pseudopili formation by proteolytically removing the leader sequence from substrate proteins and subsequently monomethylating the alpha-amino group of the newly exposed N-terminal phenylalanine.</text>
</comment>
<name>A0ABN6DNY0_ERWRD</name>
<keyword evidence="7 10" id="KW-0472">Membrane</keyword>
<evidence type="ECO:0000256" key="1">
    <source>
        <dbReference type="ARBA" id="ARBA00004429"/>
    </source>
</evidence>
<keyword evidence="5 9" id="KW-0812">Transmembrane</keyword>
<feature type="transmembrane region" description="Helical" evidence="10">
    <location>
        <begin position="168"/>
        <end position="188"/>
    </location>
</feature>
<dbReference type="PANTHER" id="PTHR30487">
    <property type="entry name" value="TYPE 4 PREPILIN-LIKE PROTEINS LEADER PEPTIDE-PROCESSING ENZYME"/>
    <property type="match status" value="1"/>
</dbReference>
<keyword evidence="9" id="KW-0378">Hydrolase</keyword>
<keyword evidence="3" id="KW-1003">Cell membrane</keyword>
<evidence type="ECO:0000256" key="7">
    <source>
        <dbReference type="ARBA" id="ARBA00023136"/>
    </source>
</evidence>
<evidence type="ECO:0000259" key="12">
    <source>
        <dbReference type="Pfam" id="PF06750"/>
    </source>
</evidence>
<evidence type="ECO:0000313" key="13">
    <source>
        <dbReference type="EMBL" id="BCQ36499.1"/>
    </source>
</evidence>
<dbReference type="InterPro" id="IPR050882">
    <property type="entry name" value="Prepilin_peptidase/N-MTase"/>
</dbReference>
<dbReference type="PRINTS" id="PR00864">
    <property type="entry name" value="PREPILNPTASE"/>
</dbReference>
<evidence type="ECO:0000256" key="5">
    <source>
        <dbReference type="ARBA" id="ARBA00022692"/>
    </source>
</evidence>
<dbReference type="Pfam" id="PF01478">
    <property type="entry name" value="Peptidase_A24"/>
    <property type="match status" value="1"/>
</dbReference>
<evidence type="ECO:0000256" key="9">
    <source>
        <dbReference type="RuleBase" id="RU003794"/>
    </source>
</evidence>